<keyword evidence="3" id="KW-1185">Reference proteome</keyword>
<dbReference type="Proteomes" id="UP000011087">
    <property type="component" value="Unassembled WGS sequence"/>
</dbReference>
<sequence length="163" mass="17790">WAVEIDEVQPGCLLVSSPETFRFAGSRLVLDQSVVLLVRHGASGSSGFIINRPTQYNVGDVTKKLPMFEQNPLYLGGDIGEGVYMSVSSIHGVPGLRNATEVSDGIYYGGSEHAMQLVSEGKAEAKDFRFFFKYVAWAPGQLEAEIQSGCWCPLRSSLDLVLQ</sequence>
<reference evidence="1 3" key="1">
    <citation type="journal article" date="2012" name="Nature">
        <title>Algal genomes reveal evolutionary mosaicism and the fate of nucleomorphs.</title>
        <authorList>
            <consortium name="DOE Joint Genome Institute"/>
            <person name="Curtis B.A."/>
            <person name="Tanifuji G."/>
            <person name="Burki F."/>
            <person name="Gruber A."/>
            <person name="Irimia M."/>
            <person name="Maruyama S."/>
            <person name="Arias M.C."/>
            <person name="Ball S.G."/>
            <person name="Gile G.H."/>
            <person name="Hirakawa Y."/>
            <person name="Hopkins J.F."/>
            <person name="Kuo A."/>
            <person name="Rensing S.A."/>
            <person name="Schmutz J."/>
            <person name="Symeonidi A."/>
            <person name="Elias M."/>
            <person name="Eveleigh R.J."/>
            <person name="Herman E.K."/>
            <person name="Klute M.J."/>
            <person name="Nakayama T."/>
            <person name="Obornik M."/>
            <person name="Reyes-Prieto A."/>
            <person name="Armbrust E.V."/>
            <person name="Aves S.J."/>
            <person name="Beiko R.G."/>
            <person name="Coutinho P."/>
            <person name="Dacks J.B."/>
            <person name="Durnford D.G."/>
            <person name="Fast N.M."/>
            <person name="Green B.R."/>
            <person name="Grisdale C.J."/>
            <person name="Hempel F."/>
            <person name="Henrissat B."/>
            <person name="Hoppner M.P."/>
            <person name="Ishida K."/>
            <person name="Kim E."/>
            <person name="Koreny L."/>
            <person name="Kroth P.G."/>
            <person name="Liu Y."/>
            <person name="Malik S.B."/>
            <person name="Maier U.G."/>
            <person name="McRose D."/>
            <person name="Mock T."/>
            <person name="Neilson J.A."/>
            <person name="Onodera N.T."/>
            <person name="Poole A.M."/>
            <person name="Pritham E.J."/>
            <person name="Richards T.A."/>
            <person name="Rocap G."/>
            <person name="Roy S.W."/>
            <person name="Sarai C."/>
            <person name="Schaack S."/>
            <person name="Shirato S."/>
            <person name="Slamovits C.H."/>
            <person name="Spencer D.F."/>
            <person name="Suzuki S."/>
            <person name="Worden A.Z."/>
            <person name="Zauner S."/>
            <person name="Barry K."/>
            <person name="Bell C."/>
            <person name="Bharti A.K."/>
            <person name="Crow J.A."/>
            <person name="Grimwood J."/>
            <person name="Kramer R."/>
            <person name="Lindquist E."/>
            <person name="Lucas S."/>
            <person name="Salamov A."/>
            <person name="McFadden G.I."/>
            <person name="Lane C.E."/>
            <person name="Keeling P.J."/>
            <person name="Gray M.W."/>
            <person name="Grigoriev I.V."/>
            <person name="Archibald J.M."/>
        </authorList>
    </citation>
    <scope>NUCLEOTIDE SEQUENCE</scope>
    <source>
        <strain evidence="1 3">CCMP2712</strain>
    </source>
</reference>
<dbReference type="KEGG" id="gtt:GUITHDRAFT_43931"/>
<dbReference type="AlphaFoldDB" id="L1INF7"/>
<dbReference type="PANTHER" id="PTHR31984">
    <property type="entry name" value="TRANSPORTER, PUTATIVE (DUF179)-RELATED"/>
    <property type="match status" value="1"/>
</dbReference>
<accession>L1INF7</accession>
<dbReference type="Pfam" id="PF02622">
    <property type="entry name" value="DUF179"/>
    <property type="match status" value="1"/>
</dbReference>
<proteinExistence type="predicted"/>
<protein>
    <submittedName>
        <fullName evidence="1 2">Uncharacterized protein</fullName>
    </submittedName>
</protein>
<dbReference type="OMA" id="NSEVWAP"/>
<dbReference type="Gene3D" id="3.40.1740.10">
    <property type="entry name" value="VC0467-like"/>
    <property type="match status" value="1"/>
</dbReference>
<dbReference type="EnsemblProtists" id="EKX37806">
    <property type="protein sequence ID" value="EKX37806"/>
    <property type="gene ID" value="GUITHDRAFT_43931"/>
</dbReference>
<gene>
    <name evidence="1" type="ORF">GUITHDRAFT_43931</name>
</gene>
<dbReference type="SUPFAM" id="SSF143456">
    <property type="entry name" value="VC0467-like"/>
    <property type="match status" value="1"/>
</dbReference>
<feature type="non-terminal residue" evidence="1">
    <location>
        <position position="1"/>
    </location>
</feature>
<dbReference type="OrthoDB" id="272750at2759"/>
<name>L1INF7_GUITC</name>
<evidence type="ECO:0000313" key="3">
    <source>
        <dbReference type="Proteomes" id="UP000011087"/>
    </source>
</evidence>
<dbReference type="PaxDb" id="55529-EKX37806"/>
<reference evidence="2" key="3">
    <citation type="submission" date="2015-06" db="UniProtKB">
        <authorList>
            <consortium name="EnsemblProtists"/>
        </authorList>
    </citation>
    <scope>IDENTIFICATION</scope>
</reference>
<organism evidence="1">
    <name type="scientific">Guillardia theta (strain CCMP2712)</name>
    <name type="common">Cryptophyte</name>
    <dbReference type="NCBI Taxonomy" id="905079"/>
    <lineage>
        <taxon>Eukaryota</taxon>
        <taxon>Cryptophyceae</taxon>
        <taxon>Pyrenomonadales</taxon>
        <taxon>Geminigeraceae</taxon>
        <taxon>Guillardia</taxon>
    </lineage>
</organism>
<dbReference type="HOGENOM" id="CLU_057596_2_1_1"/>
<evidence type="ECO:0000313" key="2">
    <source>
        <dbReference type="EnsemblProtists" id="EKX37806"/>
    </source>
</evidence>
<feature type="non-terminal residue" evidence="1">
    <location>
        <position position="163"/>
    </location>
</feature>
<dbReference type="GeneID" id="17294530"/>
<dbReference type="RefSeq" id="XP_005824786.1">
    <property type="nucleotide sequence ID" value="XM_005824729.1"/>
</dbReference>
<dbReference type="PANTHER" id="PTHR31984:SF17">
    <property type="entry name" value="TRANSCRIPTIONAL REGULATOR"/>
    <property type="match status" value="1"/>
</dbReference>
<dbReference type="InterPro" id="IPR003774">
    <property type="entry name" value="AlgH-like"/>
</dbReference>
<evidence type="ECO:0000313" key="1">
    <source>
        <dbReference type="EMBL" id="EKX37806.1"/>
    </source>
</evidence>
<dbReference type="EMBL" id="JH993055">
    <property type="protein sequence ID" value="EKX37806.1"/>
    <property type="molecule type" value="Genomic_DNA"/>
</dbReference>
<reference evidence="3" key="2">
    <citation type="submission" date="2012-11" db="EMBL/GenBank/DDBJ databases">
        <authorList>
            <person name="Kuo A."/>
            <person name="Curtis B.A."/>
            <person name="Tanifuji G."/>
            <person name="Burki F."/>
            <person name="Gruber A."/>
            <person name="Irimia M."/>
            <person name="Maruyama S."/>
            <person name="Arias M.C."/>
            <person name="Ball S.G."/>
            <person name="Gile G.H."/>
            <person name="Hirakawa Y."/>
            <person name="Hopkins J.F."/>
            <person name="Rensing S.A."/>
            <person name="Schmutz J."/>
            <person name="Symeonidi A."/>
            <person name="Elias M."/>
            <person name="Eveleigh R.J."/>
            <person name="Herman E.K."/>
            <person name="Klute M.J."/>
            <person name="Nakayama T."/>
            <person name="Obornik M."/>
            <person name="Reyes-Prieto A."/>
            <person name="Armbrust E.V."/>
            <person name="Aves S.J."/>
            <person name="Beiko R.G."/>
            <person name="Coutinho P."/>
            <person name="Dacks J.B."/>
            <person name="Durnford D.G."/>
            <person name="Fast N.M."/>
            <person name="Green B.R."/>
            <person name="Grisdale C."/>
            <person name="Hempe F."/>
            <person name="Henrissat B."/>
            <person name="Hoppner M.P."/>
            <person name="Ishida K.-I."/>
            <person name="Kim E."/>
            <person name="Koreny L."/>
            <person name="Kroth P.G."/>
            <person name="Liu Y."/>
            <person name="Malik S.-B."/>
            <person name="Maier U.G."/>
            <person name="McRose D."/>
            <person name="Mock T."/>
            <person name="Neilson J.A."/>
            <person name="Onodera N.T."/>
            <person name="Poole A.M."/>
            <person name="Pritham E.J."/>
            <person name="Richards T.A."/>
            <person name="Rocap G."/>
            <person name="Roy S.W."/>
            <person name="Sarai C."/>
            <person name="Schaack S."/>
            <person name="Shirato S."/>
            <person name="Slamovits C.H."/>
            <person name="Spencer D.F."/>
            <person name="Suzuki S."/>
            <person name="Worden A.Z."/>
            <person name="Zauner S."/>
            <person name="Barry K."/>
            <person name="Bell C."/>
            <person name="Bharti A.K."/>
            <person name="Crow J.A."/>
            <person name="Grimwood J."/>
            <person name="Kramer R."/>
            <person name="Lindquist E."/>
            <person name="Lucas S."/>
            <person name="Salamov A."/>
            <person name="McFadden G.I."/>
            <person name="Lane C.E."/>
            <person name="Keeling P.J."/>
            <person name="Gray M.W."/>
            <person name="Grigoriev I.V."/>
            <person name="Archibald J.M."/>
        </authorList>
    </citation>
    <scope>NUCLEOTIDE SEQUENCE</scope>
    <source>
        <strain evidence="3">CCMP2712</strain>
    </source>
</reference>